<keyword evidence="1 3" id="KW-0238">DNA-binding</keyword>
<dbReference type="Proteomes" id="UP000787419">
    <property type="component" value="Unassembled WGS sequence"/>
</dbReference>
<name>A0A9D5WW07_9BACT</name>
<accession>A0A9D5WW07</accession>
<gene>
    <name evidence="3" type="ORF">HXN55_00110</name>
</gene>
<evidence type="ECO:0000259" key="2">
    <source>
        <dbReference type="Pfam" id="PF18291"/>
    </source>
</evidence>
<dbReference type="Pfam" id="PF18291">
    <property type="entry name" value="HU-HIG"/>
    <property type="match status" value="1"/>
</dbReference>
<dbReference type="EMBL" id="JABZTM010000001">
    <property type="protein sequence ID" value="MBF1445779.1"/>
    <property type="molecule type" value="Genomic_DNA"/>
</dbReference>
<dbReference type="InterPro" id="IPR041607">
    <property type="entry name" value="HU-HIG"/>
</dbReference>
<dbReference type="InterPro" id="IPR005902">
    <property type="entry name" value="HU_DNA-bd_put"/>
</dbReference>
<dbReference type="AlphaFoldDB" id="A0A9D5WW07"/>
<protein>
    <submittedName>
        <fullName evidence="3">HU family DNA-binding protein</fullName>
    </submittedName>
</protein>
<evidence type="ECO:0000313" key="3">
    <source>
        <dbReference type="EMBL" id="MBF1445779.1"/>
    </source>
</evidence>
<dbReference type="RefSeq" id="WP_278488601.1">
    <property type="nucleotide sequence ID" value="NZ_JABZTM010000001.1"/>
</dbReference>
<evidence type="ECO:0000256" key="1">
    <source>
        <dbReference type="ARBA" id="ARBA00023125"/>
    </source>
</evidence>
<evidence type="ECO:0000313" key="4">
    <source>
        <dbReference type="Proteomes" id="UP000787419"/>
    </source>
</evidence>
<dbReference type="SUPFAM" id="SSF47729">
    <property type="entry name" value="IHF-like DNA-binding proteins"/>
    <property type="match status" value="1"/>
</dbReference>
<reference evidence="3" key="1">
    <citation type="submission" date="2020-04" db="EMBL/GenBank/DDBJ databases">
        <title>Deep metagenomics examines the oral microbiome during advanced dental caries in children, revealing novel taxa and co-occurrences with host molecules.</title>
        <authorList>
            <person name="Baker J.L."/>
            <person name="Morton J.T."/>
            <person name="Dinis M."/>
            <person name="Alvarez R."/>
            <person name="Tran N.C."/>
            <person name="Knight R."/>
            <person name="Edlund A."/>
        </authorList>
    </citation>
    <scope>NUCLEOTIDE SEQUENCE</scope>
    <source>
        <strain evidence="3">JCVI_32_bin.50</strain>
    </source>
</reference>
<proteinExistence type="predicted"/>
<feature type="domain" description="HU" evidence="2">
    <location>
        <begin position="2"/>
        <end position="122"/>
    </location>
</feature>
<sequence>MIVFEVKSRKQPIGKRKGQTVYFANASSQQHLTNKNVVAQIVRETSLSEGDISNALISLATVVREALRAGLSVDLADLGSFRLIVPASMVDSEDEVTTETLKTPKIIFTPKRAMRDAAKSVELRIMKKKRKVSKRDKGEEGL</sequence>
<dbReference type="Gene3D" id="4.10.520.10">
    <property type="entry name" value="IHF-like DNA-binding proteins"/>
    <property type="match status" value="1"/>
</dbReference>
<organism evidence="3 4">
    <name type="scientific">Prevotella nigrescens</name>
    <dbReference type="NCBI Taxonomy" id="28133"/>
    <lineage>
        <taxon>Bacteria</taxon>
        <taxon>Pseudomonadati</taxon>
        <taxon>Bacteroidota</taxon>
        <taxon>Bacteroidia</taxon>
        <taxon>Bacteroidales</taxon>
        <taxon>Prevotellaceae</taxon>
        <taxon>Prevotella</taxon>
    </lineage>
</organism>
<dbReference type="InterPro" id="IPR010992">
    <property type="entry name" value="IHF-like_DNA-bd_dom_sf"/>
</dbReference>
<comment type="caution">
    <text evidence="3">The sequence shown here is derived from an EMBL/GenBank/DDBJ whole genome shotgun (WGS) entry which is preliminary data.</text>
</comment>
<dbReference type="NCBIfam" id="TIGR01201">
    <property type="entry name" value="HU_rel"/>
    <property type="match status" value="1"/>
</dbReference>
<dbReference type="GO" id="GO:0003677">
    <property type="term" value="F:DNA binding"/>
    <property type="evidence" value="ECO:0007669"/>
    <property type="project" value="UniProtKB-KW"/>
</dbReference>